<proteinExistence type="predicted"/>
<name>A0AAU7PQX9_9FIRM</name>
<dbReference type="AlphaFoldDB" id="A0AAU7PQX9"/>
<reference evidence="1" key="1">
    <citation type="submission" date="2024-06" db="EMBL/GenBank/DDBJ databases">
        <title>Lacrimispora cavernae sp. nov., a novel anaerobe isolated from bat guano pile inside a cave.</title>
        <authorList>
            <person name="Miller S.L."/>
            <person name="Lu N."/>
            <person name="King J."/>
            <person name="Sankaranarayanan K."/>
            <person name="Lawson P.A."/>
        </authorList>
    </citation>
    <scope>NUCLEOTIDE SEQUENCE</scope>
    <source>
        <strain evidence="1">BS-2</strain>
    </source>
</reference>
<protein>
    <submittedName>
        <fullName evidence="1">Uncharacterized protein</fullName>
    </submittedName>
</protein>
<dbReference type="EMBL" id="CP157940">
    <property type="protein sequence ID" value="XBS54804.1"/>
    <property type="molecule type" value="Genomic_DNA"/>
</dbReference>
<sequence length="99" mass="11545">MKFYMPEYKIDHEVNKPDPYPLLSEGMKKVIDYQAEHSADAFDTNCSWDELRTKYIKERRFWNEGGPNPCKTVELTVEGPIGPSLYAFITLMINHSIML</sequence>
<gene>
    <name evidence="1" type="ORF">ABFV83_03145</name>
</gene>
<evidence type="ECO:0000313" key="1">
    <source>
        <dbReference type="EMBL" id="XBS54804.1"/>
    </source>
</evidence>
<accession>A0AAU7PQX9</accession>
<dbReference type="RefSeq" id="WP_349947492.1">
    <property type="nucleotide sequence ID" value="NZ_CP157940.1"/>
</dbReference>
<organism evidence="1">
    <name type="scientific">Lacrimispora sp. BS-2</name>
    <dbReference type="NCBI Taxonomy" id="3151850"/>
    <lineage>
        <taxon>Bacteria</taxon>
        <taxon>Bacillati</taxon>
        <taxon>Bacillota</taxon>
        <taxon>Clostridia</taxon>
        <taxon>Lachnospirales</taxon>
        <taxon>Lachnospiraceae</taxon>
        <taxon>Lacrimispora</taxon>
    </lineage>
</organism>